<comment type="caution">
    <text evidence="1">The sequence shown here is derived from an EMBL/GenBank/DDBJ whole genome shotgun (WGS) entry which is preliminary data.</text>
</comment>
<name>A0AA38SFZ1_9ASTR</name>
<dbReference type="EMBL" id="JARYMX010000008">
    <property type="protein sequence ID" value="KAJ9538128.1"/>
    <property type="molecule type" value="Genomic_DNA"/>
</dbReference>
<dbReference type="Proteomes" id="UP001172457">
    <property type="component" value="Chromosome 8"/>
</dbReference>
<evidence type="ECO:0000313" key="1">
    <source>
        <dbReference type="EMBL" id="KAJ9538128.1"/>
    </source>
</evidence>
<keyword evidence="2" id="KW-1185">Reference proteome</keyword>
<organism evidence="1 2">
    <name type="scientific">Centaurea solstitialis</name>
    <name type="common">yellow star-thistle</name>
    <dbReference type="NCBI Taxonomy" id="347529"/>
    <lineage>
        <taxon>Eukaryota</taxon>
        <taxon>Viridiplantae</taxon>
        <taxon>Streptophyta</taxon>
        <taxon>Embryophyta</taxon>
        <taxon>Tracheophyta</taxon>
        <taxon>Spermatophyta</taxon>
        <taxon>Magnoliopsida</taxon>
        <taxon>eudicotyledons</taxon>
        <taxon>Gunneridae</taxon>
        <taxon>Pentapetalae</taxon>
        <taxon>asterids</taxon>
        <taxon>campanulids</taxon>
        <taxon>Asterales</taxon>
        <taxon>Asteraceae</taxon>
        <taxon>Carduoideae</taxon>
        <taxon>Cardueae</taxon>
        <taxon>Centaureinae</taxon>
        <taxon>Centaurea</taxon>
    </lineage>
</organism>
<sequence>MSTIGFDFRNERCVVAVAKQTSTVCFDEEHCFLGVSGAATRVLEKDKLTGLNYVDWLRNLRIVLRMENKQRAIEEPLLAAPAAGASRAIREEYEKRLTESNEAACLILCKYGLFLAPKTVFLLPKIDNFLQKTDLQHIRQEEYFGRSRKLILHCSRREGDGSRREDYARAAKKRFAPRNSTFLDWKLPEN</sequence>
<accession>A0AA38SFZ1</accession>
<reference evidence="1" key="1">
    <citation type="submission" date="2023-03" db="EMBL/GenBank/DDBJ databases">
        <title>Chromosome-scale reference genome and RAD-based genetic map of yellow starthistle (Centaurea solstitialis) reveal putative structural variation and QTLs associated with invader traits.</title>
        <authorList>
            <person name="Reatini B."/>
            <person name="Cang F.A."/>
            <person name="Jiang Q."/>
            <person name="Mckibben M.T.W."/>
            <person name="Barker M.S."/>
            <person name="Rieseberg L.H."/>
            <person name="Dlugosch K.M."/>
        </authorList>
    </citation>
    <scope>NUCLEOTIDE SEQUENCE</scope>
    <source>
        <strain evidence="1">CAN-66</strain>
        <tissue evidence="1">Leaf</tissue>
    </source>
</reference>
<proteinExistence type="predicted"/>
<gene>
    <name evidence="1" type="ORF">OSB04_030861</name>
</gene>
<dbReference type="AlphaFoldDB" id="A0AA38SFZ1"/>
<protein>
    <submittedName>
        <fullName evidence="1">Uncharacterized protein</fullName>
    </submittedName>
</protein>
<evidence type="ECO:0000313" key="2">
    <source>
        <dbReference type="Proteomes" id="UP001172457"/>
    </source>
</evidence>